<dbReference type="Proteomes" id="UP000248014">
    <property type="component" value="Unassembled WGS sequence"/>
</dbReference>
<feature type="domain" description="Thiolase N-terminal" evidence="1">
    <location>
        <begin position="22"/>
        <end position="185"/>
    </location>
</feature>
<comment type="caution">
    <text evidence="3">The sequence shown here is derived from an EMBL/GenBank/DDBJ whole genome shotgun (WGS) entry which is preliminary data.</text>
</comment>
<name>A0A2V3V8E5_9SPHN</name>
<dbReference type="Gene3D" id="3.40.47.10">
    <property type="match status" value="1"/>
</dbReference>
<evidence type="ECO:0000259" key="1">
    <source>
        <dbReference type="Pfam" id="PF00108"/>
    </source>
</evidence>
<protein>
    <submittedName>
        <fullName evidence="3">Acetyl-CoA acetyltransferase</fullName>
    </submittedName>
</protein>
<dbReference type="EMBL" id="QJJM01000003">
    <property type="protein sequence ID" value="PXW77947.1"/>
    <property type="molecule type" value="Genomic_DNA"/>
</dbReference>
<dbReference type="Pfam" id="PF22691">
    <property type="entry name" value="Thiolase_C_1"/>
    <property type="match status" value="1"/>
</dbReference>
<dbReference type="AlphaFoldDB" id="A0A2V3V8E5"/>
<reference evidence="3 4" key="1">
    <citation type="submission" date="2018-05" db="EMBL/GenBank/DDBJ databases">
        <title>Genomic Encyclopedia of Type Strains, Phase IV (KMG-IV): sequencing the most valuable type-strain genomes for metagenomic binning, comparative biology and taxonomic classification.</title>
        <authorList>
            <person name="Goeker M."/>
        </authorList>
    </citation>
    <scope>NUCLEOTIDE SEQUENCE [LARGE SCALE GENOMIC DNA]</scope>
    <source>
        <strain evidence="3 4">DSM 3183</strain>
    </source>
</reference>
<keyword evidence="3" id="KW-0808">Transferase</keyword>
<dbReference type="PANTHER" id="PTHR42870">
    <property type="entry name" value="ACETYL-COA C-ACETYLTRANSFERASE"/>
    <property type="match status" value="1"/>
</dbReference>
<organism evidence="3 4">
    <name type="scientific">Blastomonas natatoria</name>
    <dbReference type="NCBI Taxonomy" id="34015"/>
    <lineage>
        <taxon>Bacteria</taxon>
        <taxon>Pseudomonadati</taxon>
        <taxon>Pseudomonadota</taxon>
        <taxon>Alphaproteobacteria</taxon>
        <taxon>Sphingomonadales</taxon>
        <taxon>Sphingomonadaceae</taxon>
        <taxon>Blastomonas</taxon>
    </lineage>
</organism>
<feature type="domain" description="Thiolase C-terminal" evidence="2">
    <location>
        <begin position="274"/>
        <end position="397"/>
    </location>
</feature>
<gene>
    <name evidence="3" type="ORF">C7451_10352</name>
</gene>
<dbReference type="GO" id="GO:0003988">
    <property type="term" value="F:acetyl-CoA C-acyltransferase activity"/>
    <property type="evidence" value="ECO:0007669"/>
    <property type="project" value="UniProtKB-ARBA"/>
</dbReference>
<dbReference type="InterPro" id="IPR020616">
    <property type="entry name" value="Thiolase_N"/>
</dbReference>
<evidence type="ECO:0000313" key="4">
    <source>
        <dbReference type="Proteomes" id="UP000248014"/>
    </source>
</evidence>
<dbReference type="Pfam" id="PF00108">
    <property type="entry name" value="Thiolase_N"/>
    <property type="match status" value="1"/>
</dbReference>
<dbReference type="InterPro" id="IPR055140">
    <property type="entry name" value="Thiolase_C_2"/>
</dbReference>
<dbReference type="SUPFAM" id="SSF53901">
    <property type="entry name" value="Thiolase-like"/>
    <property type="match status" value="2"/>
</dbReference>
<keyword evidence="4" id="KW-1185">Reference proteome</keyword>
<evidence type="ECO:0000259" key="2">
    <source>
        <dbReference type="Pfam" id="PF22691"/>
    </source>
</evidence>
<proteinExistence type="predicted"/>
<dbReference type="InterPro" id="IPR002155">
    <property type="entry name" value="Thiolase"/>
</dbReference>
<dbReference type="CDD" id="cd00829">
    <property type="entry name" value="SCP-x_thiolase"/>
    <property type="match status" value="1"/>
</dbReference>
<dbReference type="PIRSF" id="PIRSF000429">
    <property type="entry name" value="Ac-CoA_Ac_transf"/>
    <property type="match status" value="1"/>
</dbReference>
<dbReference type="PANTHER" id="PTHR42870:SF1">
    <property type="entry name" value="NON-SPECIFIC LIPID-TRANSFER PROTEIN-LIKE 2"/>
    <property type="match status" value="1"/>
</dbReference>
<sequence>MRPSTSLGNAEKLESPLSMTQVHIIGAGIHPFGRTEGRSGRDQGVFAVHQALADAGLAWTDIECAYGGSEAAGNADIMVNELGLTGLPFINVSNGCATGGSALASARNAVASGQCDIAMAVGFDKHPRGAFNAQPGDWGLPEWYGETGMMLTTQFFALKIQRYMQLHGISRATLGKVAEKAFRNGTLCDHAWRRSPVDLDTILNAPMVNDPLTKYMFCSPAEGAVALIIASEKKARELGADGVKISSIAVRTRPPGSFEVFAPAISVERGGKPTELASQAAYEAAGIGPEDIDVAQLQDTESGAEIMHMAENGFCQDGEQEQWLAEGRTELHGELPVNTDGGCLACGEPIGASGLRQVYENVVQLRGRGGARQVPGNPKTAYSHVYGAPGLSAVAILER</sequence>
<evidence type="ECO:0000313" key="3">
    <source>
        <dbReference type="EMBL" id="PXW77947.1"/>
    </source>
</evidence>
<accession>A0A2V3V8E5</accession>
<dbReference type="InterPro" id="IPR016039">
    <property type="entry name" value="Thiolase-like"/>
</dbReference>